<evidence type="ECO:0000313" key="17">
    <source>
        <dbReference type="EMBL" id="SFN23559.1"/>
    </source>
</evidence>
<name>A0A1I4XE56_9GAMM</name>
<dbReference type="FunFam" id="3.10.20.810:FF:000001">
    <property type="entry name" value="Histidine biosynthesis bifunctional protein HisIE"/>
    <property type="match status" value="1"/>
</dbReference>
<feature type="region of interest" description="Phosphoribosyl-AMP cyclohydrolase" evidence="15">
    <location>
        <begin position="1"/>
        <end position="115"/>
    </location>
</feature>
<dbReference type="OrthoDB" id="9795769at2"/>
<keyword evidence="18" id="KW-1185">Reference proteome</keyword>
<evidence type="ECO:0000256" key="7">
    <source>
        <dbReference type="ARBA" id="ARBA00008299"/>
    </source>
</evidence>
<dbReference type="NCBIfam" id="NF000768">
    <property type="entry name" value="PRK00051.1"/>
    <property type="match status" value="1"/>
</dbReference>
<evidence type="ECO:0000313" key="18">
    <source>
        <dbReference type="Proteomes" id="UP000198575"/>
    </source>
</evidence>
<protein>
    <recommendedName>
        <fullName evidence="15">Histidine biosynthesis bifunctional protein HisIE</fullName>
    </recommendedName>
    <domain>
        <recommendedName>
            <fullName evidence="15">Phosphoribosyl-AMP cyclohydrolase</fullName>
            <shortName evidence="15">PRA-CH</shortName>
            <ecNumber evidence="15">3.5.4.19</ecNumber>
        </recommendedName>
    </domain>
    <domain>
        <recommendedName>
            <fullName evidence="15">Phosphoribosyl-ATP pyrophosphatase</fullName>
            <shortName evidence="15">PRA-PH</shortName>
            <ecNumber evidence="15">3.6.1.31</ecNumber>
        </recommendedName>
    </domain>
</protein>
<dbReference type="PANTHER" id="PTHR42945">
    <property type="entry name" value="HISTIDINE BIOSYNTHESIS BIFUNCTIONAL PROTEIN"/>
    <property type="match status" value="1"/>
</dbReference>
<keyword evidence="10 15" id="KW-0547">Nucleotide-binding</keyword>
<evidence type="ECO:0000256" key="6">
    <source>
        <dbReference type="ARBA" id="ARBA00007731"/>
    </source>
</evidence>
<dbReference type="EC" id="3.6.1.31" evidence="15"/>
<evidence type="ECO:0000256" key="15">
    <source>
        <dbReference type="HAMAP-Rule" id="MF_01019"/>
    </source>
</evidence>
<dbReference type="NCBIfam" id="NF002747">
    <property type="entry name" value="PRK02759.1"/>
    <property type="match status" value="1"/>
</dbReference>
<dbReference type="AlphaFoldDB" id="A0A1I4XE56"/>
<keyword evidence="13 15" id="KW-0368">Histidine biosynthesis</keyword>
<evidence type="ECO:0000256" key="9">
    <source>
        <dbReference type="ARBA" id="ARBA00022605"/>
    </source>
</evidence>
<evidence type="ECO:0000256" key="11">
    <source>
        <dbReference type="ARBA" id="ARBA00022801"/>
    </source>
</evidence>
<accession>A0A1I4XE56</accession>
<evidence type="ECO:0000256" key="12">
    <source>
        <dbReference type="ARBA" id="ARBA00022840"/>
    </source>
</evidence>
<dbReference type="HAMAP" id="MF_01020">
    <property type="entry name" value="HisE"/>
    <property type="match status" value="1"/>
</dbReference>
<dbReference type="Pfam" id="PF01503">
    <property type="entry name" value="PRA-PH"/>
    <property type="match status" value="1"/>
</dbReference>
<dbReference type="SUPFAM" id="SSF141734">
    <property type="entry name" value="HisI-like"/>
    <property type="match status" value="1"/>
</dbReference>
<feature type="domain" description="Phosphoribosyl-AMP cyclohydrolase" evidence="16">
    <location>
        <begin position="33"/>
        <end position="105"/>
    </location>
</feature>
<evidence type="ECO:0000256" key="14">
    <source>
        <dbReference type="ARBA" id="ARBA00023268"/>
    </source>
</evidence>
<dbReference type="GO" id="GO:0004635">
    <property type="term" value="F:phosphoribosyl-AMP cyclohydrolase activity"/>
    <property type="evidence" value="ECO:0007669"/>
    <property type="project" value="UniProtKB-UniRule"/>
</dbReference>
<gene>
    <name evidence="15" type="primary">hisI</name>
    <name evidence="15" type="synonym">hisIE</name>
    <name evidence="17" type="ORF">SAMN05216289_10935</name>
</gene>
<evidence type="ECO:0000256" key="3">
    <source>
        <dbReference type="ARBA" id="ARBA00004496"/>
    </source>
</evidence>
<dbReference type="EMBL" id="FOVF01000009">
    <property type="protein sequence ID" value="SFN23559.1"/>
    <property type="molecule type" value="Genomic_DNA"/>
</dbReference>
<organism evidence="17 18">
    <name type="scientific">Dokdonella immobilis</name>
    <dbReference type="NCBI Taxonomy" id="578942"/>
    <lineage>
        <taxon>Bacteria</taxon>
        <taxon>Pseudomonadati</taxon>
        <taxon>Pseudomonadota</taxon>
        <taxon>Gammaproteobacteria</taxon>
        <taxon>Lysobacterales</taxon>
        <taxon>Rhodanobacteraceae</taxon>
        <taxon>Dokdonella</taxon>
    </lineage>
</organism>
<proteinExistence type="inferred from homology"/>
<evidence type="ECO:0000256" key="5">
    <source>
        <dbReference type="ARBA" id="ARBA00005204"/>
    </source>
</evidence>
<evidence type="ECO:0000256" key="10">
    <source>
        <dbReference type="ARBA" id="ARBA00022741"/>
    </source>
</evidence>
<dbReference type="RefSeq" id="WP_092406957.1">
    <property type="nucleotide sequence ID" value="NZ_FOVF01000009.1"/>
</dbReference>
<reference evidence="17 18" key="1">
    <citation type="submission" date="2016-10" db="EMBL/GenBank/DDBJ databases">
        <authorList>
            <person name="de Groot N.N."/>
        </authorList>
    </citation>
    <scope>NUCLEOTIDE SEQUENCE [LARGE SCALE GENOMIC DNA]</scope>
    <source>
        <strain evidence="17 18">CGMCC 1.7659</strain>
    </source>
</reference>
<evidence type="ECO:0000256" key="13">
    <source>
        <dbReference type="ARBA" id="ARBA00023102"/>
    </source>
</evidence>
<dbReference type="InterPro" id="IPR038019">
    <property type="entry name" value="PRib_AMP_CycHydrolase_sf"/>
</dbReference>
<dbReference type="UniPathway" id="UPA00031">
    <property type="reaction ID" value="UER00007"/>
</dbReference>
<dbReference type="GO" id="GO:0000105">
    <property type="term" value="P:L-histidine biosynthetic process"/>
    <property type="evidence" value="ECO:0007669"/>
    <property type="project" value="UniProtKB-UniRule"/>
</dbReference>
<comment type="similarity">
    <text evidence="6 15">In the C-terminal section; belongs to the PRA-PH family.</text>
</comment>
<keyword evidence="11 15" id="KW-0378">Hydrolase</keyword>
<dbReference type="STRING" id="578942.SAMN05216289_10935"/>
<dbReference type="InterPro" id="IPR008179">
    <property type="entry name" value="HisE"/>
</dbReference>
<evidence type="ECO:0000259" key="16">
    <source>
        <dbReference type="Pfam" id="PF01502"/>
    </source>
</evidence>
<dbReference type="CDD" id="cd11534">
    <property type="entry name" value="NTP-PPase_HisIE_like"/>
    <property type="match status" value="1"/>
</dbReference>
<dbReference type="PANTHER" id="PTHR42945:SF9">
    <property type="entry name" value="HISTIDINE BIOSYNTHESIS BIFUNCTIONAL PROTEIN HISIE"/>
    <property type="match status" value="1"/>
</dbReference>
<dbReference type="InterPro" id="IPR002496">
    <property type="entry name" value="PRib_AMP_CycHydrolase_dom"/>
</dbReference>
<dbReference type="Gene3D" id="3.10.20.810">
    <property type="entry name" value="Phosphoribosyl-AMP cyclohydrolase"/>
    <property type="match status" value="1"/>
</dbReference>
<dbReference type="HAMAP" id="MF_01019">
    <property type="entry name" value="HisIE"/>
    <property type="match status" value="1"/>
</dbReference>
<evidence type="ECO:0000256" key="1">
    <source>
        <dbReference type="ARBA" id="ARBA00000024"/>
    </source>
</evidence>
<evidence type="ECO:0000256" key="4">
    <source>
        <dbReference type="ARBA" id="ARBA00005169"/>
    </source>
</evidence>
<dbReference type="InterPro" id="IPR023019">
    <property type="entry name" value="His_synth_HisIE"/>
</dbReference>
<comment type="pathway">
    <text evidence="4 15">Amino-acid biosynthesis; L-histidine biosynthesis; L-histidine from 5-phospho-alpha-D-ribose 1-diphosphate: step 3/9.</text>
</comment>
<dbReference type="GO" id="GO:0005524">
    <property type="term" value="F:ATP binding"/>
    <property type="evidence" value="ECO:0007669"/>
    <property type="project" value="UniProtKB-KW"/>
</dbReference>
<dbReference type="InterPro" id="IPR021130">
    <property type="entry name" value="PRib-ATP_PPHydrolase-like"/>
</dbReference>
<dbReference type="GO" id="GO:0005737">
    <property type="term" value="C:cytoplasm"/>
    <property type="evidence" value="ECO:0007669"/>
    <property type="project" value="UniProtKB-SubCell"/>
</dbReference>
<dbReference type="GO" id="GO:0004636">
    <property type="term" value="F:phosphoribosyl-ATP diphosphatase activity"/>
    <property type="evidence" value="ECO:0007669"/>
    <property type="project" value="UniProtKB-UniRule"/>
</dbReference>
<keyword evidence="14 15" id="KW-0511">Multifunctional enzyme</keyword>
<comment type="pathway">
    <text evidence="5 15">Amino-acid biosynthesis; L-histidine biosynthesis; L-histidine from 5-phospho-alpha-D-ribose 1-diphosphate: step 2/9.</text>
</comment>
<dbReference type="SUPFAM" id="SSF101386">
    <property type="entry name" value="all-alpha NTP pyrophosphatases"/>
    <property type="match status" value="1"/>
</dbReference>
<dbReference type="EC" id="3.5.4.19" evidence="15"/>
<comment type="catalytic activity">
    <reaction evidence="1 15">
        <text>1-(5-phospho-beta-D-ribosyl)-5'-AMP + H2O = 1-(5-phospho-beta-D-ribosyl)-5-[(5-phospho-beta-D-ribosylamino)methylideneamino]imidazole-4-carboxamide</text>
        <dbReference type="Rhea" id="RHEA:20049"/>
        <dbReference type="ChEBI" id="CHEBI:15377"/>
        <dbReference type="ChEBI" id="CHEBI:58435"/>
        <dbReference type="ChEBI" id="CHEBI:59457"/>
        <dbReference type="EC" id="3.5.4.19"/>
    </reaction>
</comment>
<keyword evidence="9 15" id="KW-0028">Amino-acid biosynthesis</keyword>
<evidence type="ECO:0000256" key="8">
    <source>
        <dbReference type="ARBA" id="ARBA00022490"/>
    </source>
</evidence>
<dbReference type="Proteomes" id="UP000198575">
    <property type="component" value="Unassembled WGS sequence"/>
</dbReference>
<keyword evidence="8 15" id="KW-0963">Cytoplasm</keyword>
<evidence type="ECO:0000256" key="2">
    <source>
        <dbReference type="ARBA" id="ARBA00001460"/>
    </source>
</evidence>
<sequence>MNSDTPPQGIDWVRMEGLVPAVAQHWRSGEVLMLGYMSPEAMAATRESGKVTFFSRSRQRLWTKGESSGNHLLLKSLHIDCDGDAVLVRAEPTGPVCHTGTPTCFADARPLPLAFLDALDALVARRAIDRPAHSYTTRLFDSGLRAIAQKVGEEGVETALAAVVEDDASLLGESADLIFHLLVLLRARNLDLAQVVAILARRHPGSGPETGPD</sequence>
<dbReference type="Pfam" id="PF01502">
    <property type="entry name" value="PRA-CH"/>
    <property type="match status" value="1"/>
</dbReference>
<feature type="region of interest" description="Phosphoribosyl-ATP pyrophosphohydrolase" evidence="15">
    <location>
        <begin position="116"/>
        <end position="213"/>
    </location>
</feature>
<keyword evidence="12 15" id="KW-0067">ATP-binding</keyword>
<comment type="similarity">
    <text evidence="7 15">In the N-terminal section; belongs to the PRA-CH family.</text>
</comment>
<comment type="subcellular location">
    <subcellularLocation>
        <location evidence="3 15">Cytoplasm</location>
    </subcellularLocation>
</comment>
<comment type="catalytic activity">
    <reaction evidence="2 15">
        <text>1-(5-phospho-beta-D-ribosyl)-ATP + H2O = 1-(5-phospho-beta-D-ribosyl)-5'-AMP + diphosphate + H(+)</text>
        <dbReference type="Rhea" id="RHEA:22828"/>
        <dbReference type="ChEBI" id="CHEBI:15377"/>
        <dbReference type="ChEBI" id="CHEBI:15378"/>
        <dbReference type="ChEBI" id="CHEBI:33019"/>
        <dbReference type="ChEBI" id="CHEBI:59457"/>
        <dbReference type="ChEBI" id="CHEBI:73183"/>
        <dbReference type="EC" id="3.6.1.31"/>
    </reaction>
</comment>
<dbReference type="Gene3D" id="1.10.287.1080">
    <property type="entry name" value="MazG-like"/>
    <property type="match status" value="1"/>
</dbReference>
<dbReference type="NCBIfam" id="TIGR03188">
    <property type="entry name" value="histidine_hisI"/>
    <property type="match status" value="1"/>
</dbReference>